<feature type="modified residue" description="4-aspartylphosphate" evidence="1">
    <location>
        <position position="54"/>
    </location>
</feature>
<dbReference type="Gene3D" id="3.40.50.2300">
    <property type="match status" value="1"/>
</dbReference>
<feature type="domain" description="Response regulatory" evidence="2">
    <location>
        <begin position="3"/>
        <end position="71"/>
    </location>
</feature>
<evidence type="ECO:0000313" key="3">
    <source>
        <dbReference type="EMBL" id="KRK90207.1"/>
    </source>
</evidence>
<organism evidence="3 4">
    <name type="scientific">Latilactobacillus curvatus JCM 1096 = DSM 20019</name>
    <dbReference type="NCBI Taxonomy" id="1293592"/>
    <lineage>
        <taxon>Bacteria</taxon>
        <taxon>Bacillati</taxon>
        <taxon>Bacillota</taxon>
        <taxon>Bacilli</taxon>
        <taxon>Lactobacillales</taxon>
        <taxon>Lactobacillaceae</taxon>
        <taxon>Latilactobacillus</taxon>
    </lineage>
</organism>
<reference evidence="3 4" key="1">
    <citation type="journal article" date="2015" name="Genome Announc.">
        <title>Expanding the biotechnology potential of lactobacilli through comparative genomics of 213 strains and associated genera.</title>
        <authorList>
            <person name="Sun Z."/>
            <person name="Harris H.M."/>
            <person name="McCann A."/>
            <person name="Guo C."/>
            <person name="Argimon S."/>
            <person name="Zhang W."/>
            <person name="Yang X."/>
            <person name="Jeffery I.B."/>
            <person name="Cooney J.C."/>
            <person name="Kagawa T.F."/>
            <person name="Liu W."/>
            <person name="Song Y."/>
            <person name="Salvetti E."/>
            <person name="Wrobel A."/>
            <person name="Rasinkangas P."/>
            <person name="Parkhill J."/>
            <person name="Rea M.C."/>
            <person name="O'Sullivan O."/>
            <person name="Ritari J."/>
            <person name="Douillard F.P."/>
            <person name="Paul Ross R."/>
            <person name="Yang R."/>
            <person name="Briner A.E."/>
            <person name="Felis G.E."/>
            <person name="de Vos W.M."/>
            <person name="Barrangou R."/>
            <person name="Klaenhammer T.R."/>
            <person name="Caufield P.W."/>
            <person name="Cui Y."/>
            <person name="Zhang H."/>
            <person name="O'Toole P.W."/>
        </authorList>
    </citation>
    <scope>NUCLEOTIDE SEQUENCE [LARGE SCALE GENOMIC DNA]</scope>
    <source>
        <strain evidence="3 4">DSM 20019</strain>
    </source>
</reference>
<protein>
    <recommendedName>
        <fullName evidence="2">Response regulatory domain-containing protein</fullName>
    </recommendedName>
</protein>
<evidence type="ECO:0000256" key="1">
    <source>
        <dbReference type="PROSITE-ProRule" id="PRU00169"/>
    </source>
</evidence>
<gene>
    <name evidence="3" type="ORF">FC08_GL001581</name>
</gene>
<dbReference type="GO" id="GO:0000160">
    <property type="term" value="P:phosphorelay signal transduction system"/>
    <property type="evidence" value="ECO:0007669"/>
    <property type="project" value="InterPro"/>
</dbReference>
<dbReference type="SUPFAM" id="SSF52172">
    <property type="entry name" value="CheY-like"/>
    <property type="match status" value="1"/>
</dbReference>
<sequence length="71" mass="7680">MIKLYLAEDQQLLNTALAGILDLEDDLTMAGTAVNGQVALDQIETLQPDVVLLDIEMPGMTGLGIAHQLRF</sequence>
<keyword evidence="1" id="KW-0597">Phosphoprotein</keyword>
<dbReference type="Proteomes" id="UP000050828">
    <property type="component" value="Unassembled WGS sequence"/>
</dbReference>
<name>A0AAJ0LDP6_LATCU</name>
<dbReference type="Pfam" id="PF00072">
    <property type="entry name" value="Response_reg"/>
    <property type="match status" value="1"/>
</dbReference>
<dbReference type="AlphaFoldDB" id="A0AAJ0LDP6"/>
<dbReference type="InterPro" id="IPR001789">
    <property type="entry name" value="Sig_transdc_resp-reg_receiver"/>
</dbReference>
<dbReference type="PANTHER" id="PTHR42872">
    <property type="entry name" value="PROTEIN-GLUTAMATE METHYLESTERASE/PROTEIN-GLUTAMINE GLUTAMINASE"/>
    <property type="match status" value="1"/>
</dbReference>
<evidence type="ECO:0000259" key="2">
    <source>
        <dbReference type="PROSITE" id="PS50110"/>
    </source>
</evidence>
<comment type="caution">
    <text evidence="3">The sequence shown here is derived from an EMBL/GenBank/DDBJ whole genome shotgun (WGS) entry which is preliminary data.</text>
</comment>
<evidence type="ECO:0000313" key="4">
    <source>
        <dbReference type="Proteomes" id="UP000050828"/>
    </source>
</evidence>
<dbReference type="PROSITE" id="PS50110">
    <property type="entry name" value="RESPONSE_REGULATORY"/>
    <property type="match status" value="1"/>
</dbReference>
<dbReference type="EMBL" id="AZDL01000073">
    <property type="protein sequence ID" value="KRK90207.1"/>
    <property type="molecule type" value="Genomic_DNA"/>
</dbReference>
<proteinExistence type="predicted"/>
<dbReference type="PANTHER" id="PTHR42872:SF6">
    <property type="entry name" value="PROTEIN-GLUTAMATE METHYLESTERASE_PROTEIN-GLUTAMINE GLUTAMINASE"/>
    <property type="match status" value="1"/>
</dbReference>
<accession>A0AAJ0LDP6</accession>
<dbReference type="InterPro" id="IPR011006">
    <property type="entry name" value="CheY-like_superfamily"/>
</dbReference>